<dbReference type="AlphaFoldDB" id="A0AAV6QM88"/>
<evidence type="ECO:0000313" key="2">
    <source>
        <dbReference type="Proteomes" id="UP000693946"/>
    </source>
</evidence>
<accession>A0AAV6QM88</accession>
<protein>
    <submittedName>
        <fullName evidence="1">Uncharacterized protein</fullName>
    </submittedName>
</protein>
<dbReference type="EMBL" id="JAGKHQ010000016">
    <property type="protein sequence ID" value="KAG7493144.1"/>
    <property type="molecule type" value="Genomic_DNA"/>
</dbReference>
<dbReference type="Proteomes" id="UP000693946">
    <property type="component" value="Linkage Group LG4"/>
</dbReference>
<name>A0AAV6QM88_SOLSE</name>
<organism evidence="1 2">
    <name type="scientific">Solea senegalensis</name>
    <name type="common">Senegalese sole</name>
    <dbReference type="NCBI Taxonomy" id="28829"/>
    <lineage>
        <taxon>Eukaryota</taxon>
        <taxon>Metazoa</taxon>
        <taxon>Chordata</taxon>
        <taxon>Craniata</taxon>
        <taxon>Vertebrata</taxon>
        <taxon>Euteleostomi</taxon>
        <taxon>Actinopterygii</taxon>
        <taxon>Neopterygii</taxon>
        <taxon>Teleostei</taxon>
        <taxon>Neoteleostei</taxon>
        <taxon>Acanthomorphata</taxon>
        <taxon>Carangaria</taxon>
        <taxon>Pleuronectiformes</taxon>
        <taxon>Pleuronectoidei</taxon>
        <taxon>Soleidae</taxon>
        <taxon>Solea</taxon>
    </lineage>
</organism>
<comment type="caution">
    <text evidence="1">The sequence shown here is derived from an EMBL/GenBank/DDBJ whole genome shotgun (WGS) entry which is preliminary data.</text>
</comment>
<sequence length="169" mass="19222">MATERLCRNSNQQPPDYFCSTIDMLTAAAALVHKQATVAEMTQKNRRDLLCSIPVVKNTDHRLSSVCHAQPAPYPHYSLDSPLDSFVCILVTITLDLLPAPWTIHYDFPLPGLMECPLFIRFSNIYSFIHCHYLMCFTAASLPQQLCSSSLKMSTLLLVFYNRVLIFFE</sequence>
<gene>
    <name evidence="1" type="ORF">JOB18_002080</name>
</gene>
<proteinExistence type="predicted"/>
<reference evidence="1 2" key="1">
    <citation type="journal article" date="2021" name="Sci. Rep.">
        <title>Chromosome anchoring in Senegalese sole (Solea senegalensis) reveals sex-associated markers and genome rearrangements in flatfish.</title>
        <authorList>
            <person name="Guerrero-Cozar I."/>
            <person name="Gomez-Garrido J."/>
            <person name="Berbel C."/>
            <person name="Martinez-Blanch J.F."/>
            <person name="Alioto T."/>
            <person name="Claros M.G."/>
            <person name="Gagnaire P.A."/>
            <person name="Manchado M."/>
        </authorList>
    </citation>
    <scope>NUCLEOTIDE SEQUENCE [LARGE SCALE GENOMIC DNA]</scope>
    <source>
        <strain evidence="1">Sse05_10M</strain>
    </source>
</reference>
<keyword evidence="2" id="KW-1185">Reference proteome</keyword>
<evidence type="ECO:0000313" key="1">
    <source>
        <dbReference type="EMBL" id="KAG7493144.1"/>
    </source>
</evidence>